<proteinExistence type="predicted"/>
<accession>A0A927RA72</accession>
<keyword evidence="2" id="KW-1185">Reference proteome</keyword>
<dbReference type="AlphaFoldDB" id="A0A927RA72"/>
<gene>
    <name evidence="1" type="ORF">H4W31_006124</name>
</gene>
<name>A0A927RA72_9ACTN</name>
<sequence length="29" mass="3344">MIFKALLCSGLLFVLLGVVGIWLRRRRGR</sequence>
<comment type="caution">
    <text evidence="1">The sequence shown here is derived from an EMBL/GenBank/DDBJ whole genome shotgun (WGS) entry which is preliminary data.</text>
</comment>
<dbReference type="Proteomes" id="UP000649753">
    <property type="component" value="Unassembled WGS sequence"/>
</dbReference>
<protein>
    <submittedName>
        <fullName evidence="1">MYXO-CTERM domain-containing protein</fullName>
    </submittedName>
</protein>
<evidence type="ECO:0000313" key="1">
    <source>
        <dbReference type="EMBL" id="MBE1490486.1"/>
    </source>
</evidence>
<dbReference type="EMBL" id="JADBEB010000001">
    <property type="protein sequence ID" value="MBE1490486.1"/>
    <property type="molecule type" value="Genomic_DNA"/>
</dbReference>
<reference evidence="1" key="1">
    <citation type="submission" date="2020-10" db="EMBL/GenBank/DDBJ databases">
        <title>Sequencing the genomes of 1000 actinobacteria strains.</title>
        <authorList>
            <person name="Klenk H.-P."/>
        </authorList>
    </citation>
    <scope>NUCLEOTIDE SEQUENCE</scope>
    <source>
        <strain evidence="1">DSM 46832</strain>
    </source>
</reference>
<organism evidence="1 2">
    <name type="scientific">Plantactinospora soyae</name>
    <dbReference type="NCBI Taxonomy" id="1544732"/>
    <lineage>
        <taxon>Bacteria</taxon>
        <taxon>Bacillati</taxon>
        <taxon>Actinomycetota</taxon>
        <taxon>Actinomycetes</taxon>
        <taxon>Micromonosporales</taxon>
        <taxon>Micromonosporaceae</taxon>
        <taxon>Plantactinospora</taxon>
    </lineage>
</organism>
<evidence type="ECO:0000313" key="2">
    <source>
        <dbReference type="Proteomes" id="UP000649753"/>
    </source>
</evidence>